<sequence>MQPIDFKTKVIDSFKNSPINELGLVREFFGNKKNGFYVDIGANDPAHESQTFHLDNMGWDGLLVEPHPRYQFLLKEKRTGKIIPYACSNPENQNKTLELIDNHLHSTLELDWFESRNKDSKAKTINVICKTLDSILKENEVQPGFEFISIDIEGHEMEMLKGFNISKWRPQLILMEDHVLSHQKHNHMVAGGYKLIMRTGLNSWYVPKSSGFRLTLSAKFSFFRKFWLGIIGRKIKYSI</sequence>
<dbReference type="EMBL" id="CP099959">
    <property type="protein sequence ID" value="XCC57400.1"/>
    <property type="molecule type" value="Genomic_DNA"/>
</dbReference>
<dbReference type="GO" id="GO:0005737">
    <property type="term" value="C:cytoplasm"/>
    <property type="evidence" value="ECO:0007669"/>
    <property type="project" value="GOC"/>
</dbReference>
<dbReference type="GO" id="GO:0005886">
    <property type="term" value="C:plasma membrane"/>
    <property type="evidence" value="ECO:0007669"/>
    <property type="project" value="TreeGrafter"/>
</dbReference>
<dbReference type="Gene3D" id="3.40.50.150">
    <property type="entry name" value="Vaccinia Virus protein VP39"/>
    <property type="match status" value="1"/>
</dbReference>
<dbReference type="AlphaFoldDB" id="A0AAU8A199"/>
<evidence type="ECO:0000259" key="1">
    <source>
        <dbReference type="Pfam" id="PF05050"/>
    </source>
</evidence>
<evidence type="ECO:0000313" key="2">
    <source>
        <dbReference type="EMBL" id="XCC57400.1"/>
    </source>
</evidence>
<dbReference type="PANTHER" id="PTHR34009">
    <property type="entry name" value="PROTEIN STAR"/>
    <property type="match status" value="1"/>
</dbReference>
<dbReference type="PANTHER" id="PTHR34009:SF2">
    <property type="entry name" value="PROTEIN STAR"/>
    <property type="match status" value="1"/>
</dbReference>
<dbReference type="GO" id="GO:0016197">
    <property type="term" value="P:endosomal transport"/>
    <property type="evidence" value="ECO:0007669"/>
    <property type="project" value="TreeGrafter"/>
</dbReference>
<gene>
    <name evidence="2" type="ORF">NKE59_07850</name>
</gene>
<dbReference type="NCBIfam" id="TIGR01444">
    <property type="entry name" value="fkbM_fam"/>
    <property type="match status" value="1"/>
</dbReference>
<accession>A0AAU8A199</accession>
<keyword evidence="2" id="KW-0489">Methyltransferase</keyword>
<proteinExistence type="predicted"/>
<keyword evidence="2" id="KW-0808">Transferase</keyword>
<dbReference type="RefSeq" id="WP_353438430.1">
    <property type="nucleotide sequence ID" value="NZ_CP099959.1"/>
</dbReference>
<dbReference type="InterPro" id="IPR029063">
    <property type="entry name" value="SAM-dependent_MTases_sf"/>
</dbReference>
<dbReference type="SUPFAM" id="SSF53335">
    <property type="entry name" value="S-adenosyl-L-methionine-dependent methyltransferases"/>
    <property type="match status" value="1"/>
</dbReference>
<dbReference type="GO" id="GO:0006888">
    <property type="term" value="P:endoplasmic reticulum to Golgi vesicle-mediated transport"/>
    <property type="evidence" value="ECO:0007669"/>
    <property type="project" value="TreeGrafter"/>
</dbReference>
<organism evidence="2">
    <name type="scientific">Polynucleobacter sp. UK-FUSCHL-C3</name>
    <dbReference type="NCBI Taxonomy" id="2955208"/>
    <lineage>
        <taxon>Bacteria</taxon>
        <taxon>Pseudomonadati</taxon>
        <taxon>Pseudomonadota</taxon>
        <taxon>Betaproteobacteria</taxon>
        <taxon>Burkholderiales</taxon>
        <taxon>Burkholderiaceae</taxon>
        <taxon>Polynucleobacter</taxon>
    </lineage>
</organism>
<dbReference type="InterPro" id="IPR006342">
    <property type="entry name" value="FkbM_mtfrase"/>
</dbReference>
<dbReference type="GO" id="GO:0008168">
    <property type="term" value="F:methyltransferase activity"/>
    <property type="evidence" value="ECO:0007669"/>
    <property type="project" value="UniProtKB-KW"/>
</dbReference>
<feature type="domain" description="Methyltransferase FkbM" evidence="1">
    <location>
        <begin position="39"/>
        <end position="181"/>
    </location>
</feature>
<dbReference type="InterPro" id="IPR053202">
    <property type="entry name" value="EGF_Rcpt_Signaling_Reg"/>
</dbReference>
<protein>
    <submittedName>
        <fullName evidence="2">FkbM family methyltransferase</fullName>
    </submittedName>
</protein>
<dbReference type="Pfam" id="PF05050">
    <property type="entry name" value="Methyltransf_21"/>
    <property type="match status" value="1"/>
</dbReference>
<reference evidence="2" key="1">
    <citation type="submission" date="2022-06" db="EMBL/GenBank/DDBJ databases">
        <title>New Polynucleobacter species.</title>
        <authorList>
            <person name="Hahn M.W."/>
        </authorList>
    </citation>
    <scope>NUCLEOTIDE SEQUENCE</scope>
    <source>
        <strain evidence="2">UK-FUSCHL-C3</strain>
    </source>
</reference>
<name>A0AAU8A199_9BURK</name>
<dbReference type="GO" id="GO:0032259">
    <property type="term" value="P:methylation"/>
    <property type="evidence" value="ECO:0007669"/>
    <property type="project" value="UniProtKB-KW"/>
</dbReference>